<keyword evidence="1" id="KW-1185">Reference proteome</keyword>
<sequence length="302" mass="35583">MDQVPVTFIESVFRSFRKYDRKEVGKLPPLWRQVGEAWRWRSGRLSLTFSCGGLYYTLEGWPHIRTRTLSREVVSEMAKNISSVELRIRPNFLASPLIWEHIPRAEEHNVMQLLRTLNAPLYRLENLEWLPRMFPRDSDLLKRFNSLAVHDDLELLDQMISLRKLQFITISGNVPAQYDAKDLVDYFLSESCESLSAHFEDVGVVLQIINQWKEIDPQYLAPGKVLKGLHYSCKQLTHADMIPMYSIDRKLYKKIQRTVRSSCFIESLCRIEHPADPARRIYILFLKLEEFLFKQCCILLFE</sequence>
<dbReference type="AlphaFoldDB" id="A0A1I8AJB0"/>
<reference evidence="2" key="1">
    <citation type="submission" date="2016-11" db="UniProtKB">
        <authorList>
            <consortium name="WormBaseParasite"/>
        </authorList>
    </citation>
    <scope>IDENTIFICATION</scope>
</reference>
<name>A0A1I8AJB0_9BILA</name>
<proteinExistence type="predicted"/>
<protein>
    <submittedName>
        <fullName evidence="2">F-box domain-containing protein</fullName>
    </submittedName>
</protein>
<dbReference type="Proteomes" id="UP000095287">
    <property type="component" value="Unplaced"/>
</dbReference>
<dbReference type="WBParaSite" id="L893_g6384.t1">
    <property type="protein sequence ID" value="L893_g6384.t1"/>
    <property type="gene ID" value="L893_g6384"/>
</dbReference>
<evidence type="ECO:0000313" key="1">
    <source>
        <dbReference type="Proteomes" id="UP000095287"/>
    </source>
</evidence>
<organism evidence="1 2">
    <name type="scientific">Steinernema glaseri</name>
    <dbReference type="NCBI Taxonomy" id="37863"/>
    <lineage>
        <taxon>Eukaryota</taxon>
        <taxon>Metazoa</taxon>
        <taxon>Ecdysozoa</taxon>
        <taxon>Nematoda</taxon>
        <taxon>Chromadorea</taxon>
        <taxon>Rhabditida</taxon>
        <taxon>Tylenchina</taxon>
        <taxon>Panagrolaimomorpha</taxon>
        <taxon>Strongyloidoidea</taxon>
        <taxon>Steinernematidae</taxon>
        <taxon>Steinernema</taxon>
    </lineage>
</organism>
<evidence type="ECO:0000313" key="2">
    <source>
        <dbReference type="WBParaSite" id="L893_g6384.t1"/>
    </source>
</evidence>
<accession>A0A1I8AJB0</accession>